<evidence type="ECO:0000259" key="3">
    <source>
        <dbReference type="SMART" id="SM00981"/>
    </source>
</evidence>
<gene>
    <name evidence="4" type="ORF">SAMN05421842_11524</name>
</gene>
<keyword evidence="2" id="KW-0808">Transferase</keyword>
<dbReference type="PROSITE" id="PS01261">
    <property type="entry name" value="UPF0020"/>
    <property type="match status" value="1"/>
</dbReference>
<protein>
    <submittedName>
        <fullName evidence="4">Putative N6-adenine-specific DNA methylase</fullName>
    </submittedName>
</protein>
<reference evidence="4 5" key="1">
    <citation type="submission" date="2016-10" db="EMBL/GenBank/DDBJ databases">
        <authorList>
            <person name="de Groot N.N."/>
        </authorList>
    </citation>
    <scope>NUCLEOTIDE SEQUENCE [LARGE SCALE GENOMIC DNA]</scope>
    <source>
        <strain evidence="4 5">DSM 12992</strain>
    </source>
</reference>
<dbReference type="InterPro" id="IPR000241">
    <property type="entry name" value="RlmKL-like_Mtase"/>
</dbReference>
<feature type="domain" description="THUMP" evidence="3">
    <location>
        <begin position="56"/>
        <end position="153"/>
    </location>
</feature>
<dbReference type="Gene3D" id="3.30.2130.30">
    <property type="match status" value="1"/>
</dbReference>
<name>A0A1I1NEU9_9CLOT</name>
<dbReference type="EMBL" id="FOMG01000015">
    <property type="protein sequence ID" value="SFC96234.1"/>
    <property type="molecule type" value="Genomic_DNA"/>
</dbReference>
<sequence>MYNLIATSTFGIESITAKELKALGYEDLKVENGKVTFEGDEMDIAIANVHLRTADRVLIKMAEFEAKSFEELFQGTKSVKWNEIIPQDGVMHVVGKSVKSTLHSVPDCQSIVKKAVVSSMSEHYGIDQFSESGPVYKIEVAILKDIVTLTIDTTGPGLHKRGYRELAGIAPLKETLAASMLLISRWRDDFELIDPFCGSGTILIEGAMIAQNIAPGANRSFVCETWSDEQKNMFDIVRDGAKKSIKDKDIKIIGYDIDYRIIKLAKENAKKAGVDKYIEFQERNFMDFSSSKKHGFIISNPPYGERLGEKEALDVLYKHMGAMKKKLEGWDFNILTSIEDFERLLTVKSTKNRKLYNGKIKCHYYQYFDNSKIKNAGDTLINELID</sequence>
<dbReference type="Pfam" id="PF02926">
    <property type="entry name" value="THUMP"/>
    <property type="match status" value="1"/>
</dbReference>
<dbReference type="Pfam" id="PF01170">
    <property type="entry name" value="UPF0020"/>
    <property type="match status" value="1"/>
</dbReference>
<dbReference type="InterPro" id="IPR029063">
    <property type="entry name" value="SAM-dependent_MTases_sf"/>
</dbReference>
<dbReference type="PANTHER" id="PTHR47313:SF1">
    <property type="entry name" value="RIBOSOMAL RNA LARGE SUBUNIT METHYLTRANSFERASE K_L"/>
    <property type="match status" value="1"/>
</dbReference>
<dbReference type="GO" id="GO:0008990">
    <property type="term" value="F:rRNA (guanine-N2-)-methyltransferase activity"/>
    <property type="evidence" value="ECO:0007669"/>
    <property type="project" value="TreeGrafter"/>
</dbReference>
<dbReference type="AlphaFoldDB" id="A0A1I1NEU9"/>
<dbReference type="GO" id="GO:0070043">
    <property type="term" value="F:rRNA (guanine-N7-)-methyltransferase activity"/>
    <property type="evidence" value="ECO:0007669"/>
    <property type="project" value="TreeGrafter"/>
</dbReference>
<dbReference type="SMART" id="SM00981">
    <property type="entry name" value="THUMP"/>
    <property type="match status" value="1"/>
</dbReference>
<evidence type="ECO:0000313" key="5">
    <source>
        <dbReference type="Proteomes" id="UP000199263"/>
    </source>
</evidence>
<keyword evidence="5" id="KW-1185">Reference proteome</keyword>
<dbReference type="InterPro" id="IPR002052">
    <property type="entry name" value="DNA_methylase_N6_adenine_CS"/>
</dbReference>
<dbReference type="OrthoDB" id="9809404at2"/>
<dbReference type="GO" id="GO:0003723">
    <property type="term" value="F:RNA binding"/>
    <property type="evidence" value="ECO:0007669"/>
    <property type="project" value="InterPro"/>
</dbReference>
<dbReference type="PROSITE" id="PS00092">
    <property type="entry name" value="N6_MTASE"/>
    <property type="match status" value="1"/>
</dbReference>
<dbReference type="STRING" id="119641.SAMN05421842_11524"/>
<dbReference type="PANTHER" id="PTHR47313">
    <property type="entry name" value="RIBOSOMAL RNA LARGE SUBUNIT METHYLTRANSFERASE K/L"/>
    <property type="match status" value="1"/>
</dbReference>
<evidence type="ECO:0000313" key="4">
    <source>
        <dbReference type="EMBL" id="SFC96234.1"/>
    </source>
</evidence>
<dbReference type="Gene3D" id="3.40.50.150">
    <property type="entry name" value="Vaccinia Virus protein VP39"/>
    <property type="match status" value="1"/>
</dbReference>
<dbReference type="SUPFAM" id="SSF53335">
    <property type="entry name" value="S-adenosyl-L-methionine-dependent methyltransferases"/>
    <property type="match status" value="1"/>
</dbReference>
<dbReference type="InterPro" id="IPR053943">
    <property type="entry name" value="RlmKL-like_Mtase_CS"/>
</dbReference>
<dbReference type="InterPro" id="IPR004114">
    <property type="entry name" value="THUMP_dom"/>
</dbReference>
<dbReference type="RefSeq" id="WP_090091600.1">
    <property type="nucleotide sequence ID" value="NZ_FOMG01000015.1"/>
</dbReference>
<dbReference type="CDD" id="cd11715">
    <property type="entry name" value="THUMP_AdoMetMT"/>
    <property type="match status" value="1"/>
</dbReference>
<organism evidence="4 5">
    <name type="scientific">Clostridium uliginosum</name>
    <dbReference type="NCBI Taxonomy" id="119641"/>
    <lineage>
        <taxon>Bacteria</taxon>
        <taxon>Bacillati</taxon>
        <taxon>Bacillota</taxon>
        <taxon>Clostridia</taxon>
        <taxon>Eubacteriales</taxon>
        <taxon>Clostridiaceae</taxon>
        <taxon>Clostridium</taxon>
    </lineage>
</organism>
<keyword evidence="1 4" id="KW-0489">Methyltransferase</keyword>
<dbReference type="InterPro" id="IPR054170">
    <property type="entry name" value="RlmL_1st"/>
</dbReference>
<evidence type="ECO:0000256" key="2">
    <source>
        <dbReference type="ARBA" id="ARBA00022679"/>
    </source>
</evidence>
<dbReference type="Pfam" id="PF22020">
    <property type="entry name" value="RlmL_1st"/>
    <property type="match status" value="1"/>
</dbReference>
<accession>A0A1I1NEU9</accession>
<evidence type="ECO:0000256" key="1">
    <source>
        <dbReference type="ARBA" id="ARBA00022603"/>
    </source>
</evidence>
<dbReference type="Proteomes" id="UP000199263">
    <property type="component" value="Unassembled WGS sequence"/>
</dbReference>
<proteinExistence type="predicted"/>